<organism evidence="2 3">
    <name type="scientific">Hymenobacter aranciens</name>
    <dbReference type="NCBI Taxonomy" id="3063996"/>
    <lineage>
        <taxon>Bacteria</taxon>
        <taxon>Pseudomonadati</taxon>
        <taxon>Bacteroidota</taxon>
        <taxon>Cytophagia</taxon>
        <taxon>Cytophagales</taxon>
        <taxon>Hymenobacteraceae</taxon>
        <taxon>Hymenobacter</taxon>
    </lineage>
</organism>
<evidence type="ECO:0000313" key="2">
    <source>
        <dbReference type="EMBL" id="MDO7876540.1"/>
    </source>
</evidence>
<reference evidence="2" key="1">
    <citation type="submission" date="2023-07" db="EMBL/GenBank/DDBJ databases">
        <authorList>
            <person name="Kim M.K."/>
        </authorList>
    </citation>
    <scope>NUCLEOTIDE SEQUENCE</scope>
    <source>
        <strain evidence="2">ASUV-10-1</strain>
    </source>
</reference>
<dbReference type="InterPro" id="IPR025291">
    <property type="entry name" value="DUF4153"/>
</dbReference>
<comment type="caution">
    <text evidence="2">The sequence shown here is derived from an EMBL/GenBank/DDBJ whole genome shotgun (WGS) entry which is preliminary data.</text>
</comment>
<feature type="transmembrane region" description="Helical" evidence="1">
    <location>
        <begin position="388"/>
        <end position="410"/>
    </location>
</feature>
<feature type="transmembrane region" description="Helical" evidence="1">
    <location>
        <begin position="162"/>
        <end position="182"/>
    </location>
</feature>
<feature type="transmembrane region" description="Helical" evidence="1">
    <location>
        <begin position="202"/>
        <end position="234"/>
    </location>
</feature>
<accession>A0ABT9BE46</accession>
<dbReference type="Pfam" id="PF13687">
    <property type="entry name" value="DUF4153"/>
    <property type="match status" value="1"/>
</dbReference>
<feature type="transmembrane region" description="Helical" evidence="1">
    <location>
        <begin position="79"/>
        <end position="112"/>
    </location>
</feature>
<feature type="transmembrane region" description="Helical" evidence="1">
    <location>
        <begin position="44"/>
        <end position="67"/>
    </location>
</feature>
<protein>
    <submittedName>
        <fullName evidence="2">DUF4173 domain-containing protein</fullName>
    </submittedName>
</protein>
<feature type="transmembrane region" description="Helical" evidence="1">
    <location>
        <begin position="422"/>
        <end position="441"/>
    </location>
</feature>
<dbReference type="EMBL" id="JAUQSY010000012">
    <property type="protein sequence ID" value="MDO7876540.1"/>
    <property type="molecule type" value="Genomic_DNA"/>
</dbReference>
<feature type="transmembrane region" description="Helical" evidence="1">
    <location>
        <begin position="279"/>
        <end position="305"/>
    </location>
</feature>
<proteinExistence type="predicted"/>
<evidence type="ECO:0000256" key="1">
    <source>
        <dbReference type="SAM" id="Phobius"/>
    </source>
</evidence>
<gene>
    <name evidence="2" type="ORF">Q5H93_17480</name>
</gene>
<feature type="transmembrane region" description="Helical" evidence="1">
    <location>
        <begin position="124"/>
        <end position="141"/>
    </location>
</feature>
<feature type="transmembrane region" description="Helical" evidence="1">
    <location>
        <begin position="355"/>
        <end position="376"/>
    </location>
</feature>
<keyword evidence="1" id="KW-1133">Transmembrane helix</keyword>
<name>A0ABT9BE46_9BACT</name>
<dbReference type="RefSeq" id="WP_305007910.1">
    <property type="nucleotide sequence ID" value="NZ_JAUQSY010000012.1"/>
</dbReference>
<evidence type="ECO:0000313" key="3">
    <source>
        <dbReference type="Proteomes" id="UP001176429"/>
    </source>
</evidence>
<dbReference type="Proteomes" id="UP001176429">
    <property type="component" value="Unassembled WGS sequence"/>
</dbReference>
<keyword evidence="1" id="KW-0472">Membrane</keyword>
<sequence>MNPAFQPGAAAWPSATPAQPAPLPLTAAQKLLLPLGALLFDWLFWLEGTGLNVLVFTIFVVAAQLYLLPRHAAARRSGYFWLAVAGSLFSAAMVAVYGSGAAGLATLASLAMLLGYVNQPHLKLVLYAVLTAGANWLQAGPRVLRGLRAPRQSGAGLRRGWFYARLLLVPLAVLVGFHLLFAMANPRYDMLSYKVMAKLMDWLLLLIPDISFAHLLFFALGFLLTAGALVVVPVHYFADHESRFGEFIRRQRDRVASFGVRRPDFSAKNFRTLDLRKEFLAAGAVFGLVNLLLLVVNAIDINWLWFGFVPKANFDLAQFVHEGTYVLIFSILLAMGIVLWFFRRNLNFYQPGLPWLRWGATVWVLQNAVLAISVGLRNYYYIWHSGIAYKRIGVCFFLVLVFFGLATVLLKIWQRRSAYSLIRLNSLAVYAVLLALAAGNWEPWIAGYNLQRRFPSLDIGFLLDMPGRVLPVLQARRAVIAEARQLNVEDENGNVTSIDNAAALARLDMAIRDWQAHHAARPDWQSLTWAAYQTAEALPPHE</sequence>
<keyword evidence="3" id="KW-1185">Reference proteome</keyword>
<keyword evidence="1" id="KW-0812">Transmembrane</keyword>
<feature type="transmembrane region" description="Helical" evidence="1">
    <location>
        <begin position="325"/>
        <end position="343"/>
    </location>
</feature>